<dbReference type="PANTHER" id="PTHR37953:SF1">
    <property type="entry name" value="UPF0127 PROTEIN MJ1496"/>
    <property type="match status" value="1"/>
</dbReference>
<evidence type="ECO:0000313" key="1">
    <source>
        <dbReference type="EMBL" id="KTG11057.1"/>
    </source>
</evidence>
<dbReference type="InterPro" id="IPR003795">
    <property type="entry name" value="DUF192"/>
</dbReference>
<evidence type="ECO:0000313" key="2">
    <source>
        <dbReference type="Proteomes" id="UP000054387"/>
    </source>
</evidence>
<evidence type="ECO:0008006" key="3">
    <source>
        <dbReference type="Google" id="ProtNLM"/>
    </source>
</evidence>
<name>A0A0W1RCE6_9EURY</name>
<dbReference type="Pfam" id="PF02643">
    <property type="entry name" value="DUF192"/>
    <property type="match status" value="1"/>
</dbReference>
<protein>
    <recommendedName>
        <fullName evidence="3">DUF192 domain-containing protein</fullName>
    </recommendedName>
</protein>
<dbReference type="PANTHER" id="PTHR37953">
    <property type="entry name" value="UPF0127 PROTEIN MJ1496"/>
    <property type="match status" value="1"/>
</dbReference>
<dbReference type="Proteomes" id="UP000054387">
    <property type="component" value="Unassembled WGS sequence"/>
</dbReference>
<proteinExistence type="predicted"/>
<comment type="caution">
    <text evidence="1">The sequence shown here is derived from an EMBL/GenBank/DDBJ whole genome shotgun (WGS) entry which is preliminary data.</text>
</comment>
<gene>
    <name evidence="1" type="ORF">AUR64_06810</name>
</gene>
<accession>A0A0W1RCE6</accession>
<dbReference type="Gene3D" id="2.60.120.1140">
    <property type="entry name" value="Protein of unknown function DUF192"/>
    <property type="match status" value="1"/>
</dbReference>
<dbReference type="EMBL" id="LOPU01000016">
    <property type="protein sequence ID" value="KTG11057.1"/>
    <property type="molecule type" value="Genomic_DNA"/>
</dbReference>
<dbReference type="InterPro" id="IPR038695">
    <property type="entry name" value="Saro_0823-like_sf"/>
</dbReference>
<organism evidence="1 2">
    <name type="scientific">Haloprofundus marisrubri</name>
    <dbReference type="NCBI Taxonomy" id="1514971"/>
    <lineage>
        <taxon>Archaea</taxon>
        <taxon>Methanobacteriati</taxon>
        <taxon>Methanobacteriota</taxon>
        <taxon>Stenosarchaea group</taxon>
        <taxon>Halobacteria</taxon>
        <taxon>Halobacteriales</taxon>
        <taxon>Haloferacaceae</taxon>
        <taxon>Haloprofundus</taxon>
    </lineage>
</organism>
<dbReference type="OrthoDB" id="6763at2157"/>
<dbReference type="RefSeq" id="WP_058580856.1">
    <property type="nucleotide sequence ID" value="NZ_LOPU01000016.1"/>
</dbReference>
<dbReference type="AlphaFoldDB" id="A0A0W1RCE6"/>
<keyword evidence="2" id="KW-1185">Reference proteome</keyword>
<reference evidence="1 2" key="1">
    <citation type="submission" date="2015-12" db="EMBL/GenBank/DDBJ databases">
        <title>Haloprofundus marisrubri gen. nov., sp. nov., an extremely halophilic archaeon isolated from the Discovery deep brine-seawater interface in the Red Sea.</title>
        <authorList>
            <person name="Zhang G."/>
            <person name="Stingl U."/>
            <person name="Rashid M."/>
        </authorList>
    </citation>
    <scope>NUCLEOTIDE SEQUENCE [LARGE SCALE GENOMIC DNA]</scope>
    <source>
        <strain evidence="1 2">SB9</strain>
    </source>
</reference>
<sequence>MRTRALFAGLLVISLTAAGGVFALDYVRSPPEPSEYNTTTVTAVDEANGTQLTAVDVRIADTFSKRYTGLSNTTSLDDGEGMLFIHDDEDQYSYVMRNMDFPLDIVFVDANGTITRIHHAPLDPPGTSEAQLTRYTGYGKYVLEVPMGYTNRTGISEGDTLLIPNETAGENEPMNRSISIRR</sequence>